<keyword evidence="4" id="KW-1185">Reference proteome</keyword>
<protein>
    <submittedName>
        <fullName evidence="3">Uncharacterized protein</fullName>
    </submittedName>
</protein>
<feature type="region of interest" description="Disordered" evidence="1">
    <location>
        <begin position="1"/>
        <end position="42"/>
    </location>
</feature>
<dbReference type="AlphaFoldDB" id="A0AAV9JHU5"/>
<gene>
    <name evidence="3" type="ORF">LTR36_003977</name>
</gene>
<keyword evidence="2" id="KW-0812">Transmembrane</keyword>
<evidence type="ECO:0000256" key="2">
    <source>
        <dbReference type="SAM" id="Phobius"/>
    </source>
</evidence>
<comment type="caution">
    <text evidence="3">The sequence shown here is derived from an EMBL/GenBank/DDBJ whole genome shotgun (WGS) entry which is preliminary data.</text>
</comment>
<feature type="transmembrane region" description="Helical" evidence="2">
    <location>
        <begin position="255"/>
        <end position="278"/>
    </location>
</feature>
<organism evidence="3 4">
    <name type="scientific">Oleoguttula mirabilis</name>
    <dbReference type="NCBI Taxonomy" id="1507867"/>
    <lineage>
        <taxon>Eukaryota</taxon>
        <taxon>Fungi</taxon>
        <taxon>Dikarya</taxon>
        <taxon>Ascomycota</taxon>
        <taxon>Pezizomycotina</taxon>
        <taxon>Dothideomycetes</taxon>
        <taxon>Dothideomycetidae</taxon>
        <taxon>Mycosphaerellales</taxon>
        <taxon>Teratosphaeriaceae</taxon>
        <taxon>Oleoguttula</taxon>
    </lineage>
</organism>
<dbReference type="EMBL" id="JAVFHQ010000023">
    <property type="protein sequence ID" value="KAK4544728.1"/>
    <property type="molecule type" value="Genomic_DNA"/>
</dbReference>
<accession>A0AAV9JHU5</accession>
<evidence type="ECO:0000313" key="4">
    <source>
        <dbReference type="Proteomes" id="UP001324427"/>
    </source>
</evidence>
<feature type="compositionally biased region" description="Low complexity" evidence="1">
    <location>
        <begin position="131"/>
        <end position="141"/>
    </location>
</feature>
<feature type="region of interest" description="Disordered" evidence="1">
    <location>
        <begin position="114"/>
        <end position="147"/>
    </location>
</feature>
<keyword evidence="2" id="KW-0472">Membrane</keyword>
<evidence type="ECO:0000256" key="1">
    <source>
        <dbReference type="SAM" id="MobiDB-lite"/>
    </source>
</evidence>
<sequence length="902" mass="97512">MSATNTQPEQGKMLKNDRPKTPEASATRITNSPPAPIARHRPGYARIPSVSIIDEQVFQEPKPITDSPEADEITQVPRSSSAGHGLGIATGTGLPTKARRISIQSVPRVAVSIRGTPEQQTPGSADPLISPPSTGGFSGSTRYDGTPTDFDTSYRGAKHLAKQSVSSLHSTIPPSFRSDTGLVSIKSKCDEWEPQHNCRSNKHVKQRVGTRLSTTILLLAVFSTFFSAVFLIIALRGPRYGRLIHTNGKITPSLAAFLTSLMAKLIELSFVTVLVAFLGQALARRAFKLEDVRGVTLAELNMRAWVMQPGTIFTRWETVRYAGTTALGLIALLGASAAILYTSAATALVQPQLKYPDWQSKEIHGLVKTIFANPTYIQQNCKTPIAKTYDESDYDTTCIQLEHAAMGYHNYFGYLGSWTDVVDNGTGSSDPTQRPKGFALLNDNVTITAPWIGQVNVTEQYWRHPGMIINNVSMAMPHPGVIQAAIDPKNNIMQPAELEGLGSYNIRASVPSSVVHVLCVTMNSTAVQQFVYDISTAQGSYPGPYLNGTIYDDVFHWGPAWGANKYPPVFGKLPIDFNTVFNDTDGMLAYGRDSVYVLGKGGPTDAGGNAVETENYALCQMKVSLTPNCSTQYNASSSGGTLEAVCEDPSDELAYIRSLPVATSGNVSISNDWPNIASEWGLSLSLNDGIANGNGSNSRLLTQLILSSAVLNPALPSMAEALAVMAGCTLLQSAADAPFVEFWNYSSPAMKTGQYQAFNASVRAQQYQSGGTQAYQKAFTLALFAVFGLNVMALGYFIMHRDWYTDFSEPTNLFSLAVNSPPSKELAGSCGGGPAGEQFNVSWKLNRDGEHVFMDSREMEERVDEGGGSPGLRRRRRVSEGLGVLLSPLRKAGSTFELRRAG</sequence>
<feature type="transmembrane region" description="Helical" evidence="2">
    <location>
        <begin position="321"/>
        <end position="341"/>
    </location>
</feature>
<feature type="region of interest" description="Disordered" evidence="1">
    <location>
        <begin position="59"/>
        <end position="93"/>
    </location>
</feature>
<feature type="compositionally biased region" description="Basic and acidic residues" evidence="1">
    <location>
        <begin position="12"/>
        <end position="21"/>
    </location>
</feature>
<evidence type="ECO:0000313" key="3">
    <source>
        <dbReference type="EMBL" id="KAK4544728.1"/>
    </source>
</evidence>
<keyword evidence="2" id="KW-1133">Transmembrane helix</keyword>
<proteinExistence type="predicted"/>
<dbReference type="Proteomes" id="UP001324427">
    <property type="component" value="Unassembled WGS sequence"/>
</dbReference>
<feature type="transmembrane region" description="Helical" evidence="2">
    <location>
        <begin position="778"/>
        <end position="799"/>
    </location>
</feature>
<feature type="transmembrane region" description="Helical" evidence="2">
    <location>
        <begin position="212"/>
        <end position="235"/>
    </location>
</feature>
<reference evidence="3 4" key="1">
    <citation type="submission" date="2021-11" db="EMBL/GenBank/DDBJ databases">
        <title>Black yeast isolated from Biological Soil Crust.</title>
        <authorList>
            <person name="Kurbessoian T."/>
        </authorList>
    </citation>
    <scope>NUCLEOTIDE SEQUENCE [LARGE SCALE GENOMIC DNA]</scope>
    <source>
        <strain evidence="3 4">CCFEE 5522</strain>
    </source>
</reference>
<name>A0AAV9JHU5_9PEZI</name>